<gene>
    <name evidence="1" type="ORF">SPRG_16674</name>
</gene>
<protein>
    <submittedName>
        <fullName evidence="1">Uncharacterized protein</fullName>
    </submittedName>
</protein>
<evidence type="ECO:0000313" key="1">
    <source>
        <dbReference type="EMBL" id="KDO17890.1"/>
    </source>
</evidence>
<dbReference type="OrthoDB" id="66095at2759"/>
<dbReference type="OMA" id="DGREYNG"/>
<accession>A0A067BMC5</accession>
<dbReference type="Proteomes" id="UP000030745">
    <property type="component" value="Unassembled WGS sequence"/>
</dbReference>
<reference evidence="1 2" key="1">
    <citation type="journal article" date="2013" name="PLoS Genet.">
        <title>Distinctive expansion of potential virulence genes in the genome of the oomycete fish pathogen Saprolegnia parasitica.</title>
        <authorList>
            <person name="Jiang R.H."/>
            <person name="de Bruijn I."/>
            <person name="Haas B.J."/>
            <person name="Belmonte R."/>
            <person name="Lobach L."/>
            <person name="Christie J."/>
            <person name="van den Ackerveken G."/>
            <person name="Bottin A."/>
            <person name="Bulone V."/>
            <person name="Diaz-Moreno S.M."/>
            <person name="Dumas B."/>
            <person name="Fan L."/>
            <person name="Gaulin E."/>
            <person name="Govers F."/>
            <person name="Grenville-Briggs L.J."/>
            <person name="Horner N.R."/>
            <person name="Levin J.Z."/>
            <person name="Mammella M."/>
            <person name="Meijer H.J."/>
            <person name="Morris P."/>
            <person name="Nusbaum C."/>
            <person name="Oome S."/>
            <person name="Phillips A.J."/>
            <person name="van Rooyen D."/>
            <person name="Rzeszutek E."/>
            <person name="Saraiva M."/>
            <person name="Secombes C.J."/>
            <person name="Seidl M.F."/>
            <person name="Snel B."/>
            <person name="Stassen J.H."/>
            <person name="Sykes S."/>
            <person name="Tripathy S."/>
            <person name="van den Berg H."/>
            <person name="Vega-Arreguin J.C."/>
            <person name="Wawra S."/>
            <person name="Young S.K."/>
            <person name="Zeng Q."/>
            <person name="Dieguez-Uribeondo J."/>
            <person name="Russ C."/>
            <person name="Tyler B.M."/>
            <person name="van West P."/>
        </authorList>
    </citation>
    <scope>NUCLEOTIDE SEQUENCE [LARGE SCALE GENOMIC DNA]</scope>
    <source>
        <strain evidence="1 2">CBS 223.65</strain>
    </source>
</reference>
<keyword evidence="2" id="KW-1185">Reference proteome</keyword>
<dbReference type="GeneID" id="24138274"/>
<dbReference type="AlphaFoldDB" id="A0A067BMC5"/>
<dbReference type="EMBL" id="KK583542">
    <property type="protein sequence ID" value="KDO17890.1"/>
    <property type="molecule type" value="Genomic_DNA"/>
</dbReference>
<dbReference type="VEuPathDB" id="FungiDB:SPRG_16674"/>
<dbReference type="KEGG" id="spar:SPRG_16674"/>
<name>A0A067BMC5_SAPPC</name>
<organism evidence="1 2">
    <name type="scientific">Saprolegnia parasitica (strain CBS 223.65)</name>
    <dbReference type="NCBI Taxonomy" id="695850"/>
    <lineage>
        <taxon>Eukaryota</taxon>
        <taxon>Sar</taxon>
        <taxon>Stramenopiles</taxon>
        <taxon>Oomycota</taxon>
        <taxon>Saprolegniomycetes</taxon>
        <taxon>Saprolegniales</taxon>
        <taxon>Saprolegniaceae</taxon>
        <taxon>Saprolegnia</taxon>
    </lineage>
</organism>
<proteinExistence type="predicted"/>
<sequence>MQSQYLPTPGASPIFDFTHVDEPPVEAPAAAPTDTIWLVNPANLADVHELTPTVAATMPTRSTTTPRDTLQAGALLVSRGLPVAVANTILDASGSVLVFEAETTAEEYEYAPADTEYLRLTVPTMDDPALELLRCTALVIECTSHDQGWATDAPELNGSYNCCNSWAEFQISAPDGTVLLPRREACRNLRASGSYRHHLQYVTDPAVLHLLLTPGNQVSLHLRAQYGGWSNQASYGRLALVYTVGLNEDSM</sequence>
<dbReference type="STRING" id="695850.A0A067BMC5"/>
<dbReference type="RefSeq" id="XP_012211399.1">
    <property type="nucleotide sequence ID" value="XM_012356009.1"/>
</dbReference>
<evidence type="ECO:0000313" key="2">
    <source>
        <dbReference type="Proteomes" id="UP000030745"/>
    </source>
</evidence>